<name>A0A8K0NFJ3_9HYPO</name>
<dbReference type="GO" id="GO:0005759">
    <property type="term" value="C:mitochondrial matrix"/>
    <property type="evidence" value="ECO:0007669"/>
    <property type="project" value="UniProtKB-SubCell"/>
</dbReference>
<dbReference type="OrthoDB" id="284292at2759"/>
<dbReference type="FunFam" id="1.10.150.250:FF:000002">
    <property type="entry name" value="Succinate dehydrogenase assembly factor 2, mitochondrial"/>
    <property type="match status" value="1"/>
</dbReference>
<dbReference type="InterPro" id="IPR036714">
    <property type="entry name" value="SDH_sf"/>
</dbReference>
<proteinExistence type="inferred from homology"/>
<keyword evidence="2 4" id="KW-0496">Mitochondrion</keyword>
<dbReference type="GO" id="GO:0006099">
    <property type="term" value="P:tricarboxylic acid cycle"/>
    <property type="evidence" value="ECO:0007669"/>
    <property type="project" value="TreeGrafter"/>
</dbReference>
<feature type="compositionally biased region" description="Low complexity" evidence="5">
    <location>
        <begin position="127"/>
        <end position="142"/>
    </location>
</feature>
<gene>
    <name evidence="6" type="ORF">E4U42_005462</name>
</gene>
<dbReference type="Pfam" id="PF03937">
    <property type="entry name" value="Sdh5"/>
    <property type="match status" value="1"/>
</dbReference>
<keyword evidence="7" id="KW-1185">Reference proteome</keyword>
<keyword evidence="3 4" id="KW-0143">Chaperone</keyword>
<organism evidence="6 7">
    <name type="scientific">Claviceps africana</name>
    <dbReference type="NCBI Taxonomy" id="83212"/>
    <lineage>
        <taxon>Eukaryota</taxon>
        <taxon>Fungi</taxon>
        <taxon>Dikarya</taxon>
        <taxon>Ascomycota</taxon>
        <taxon>Pezizomycotina</taxon>
        <taxon>Sordariomycetes</taxon>
        <taxon>Hypocreomycetidae</taxon>
        <taxon>Hypocreales</taxon>
        <taxon>Clavicipitaceae</taxon>
        <taxon>Claviceps</taxon>
    </lineage>
</organism>
<reference evidence="6" key="1">
    <citation type="journal article" date="2020" name="bioRxiv">
        <title>Whole genome comparisons of ergot fungi reveals the divergence and evolution of species within the genus Claviceps are the result of varying mechanisms driving genome evolution and host range expansion.</title>
        <authorList>
            <person name="Wyka S.A."/>
            <person name="Mondo S.J."/>
            <person name="Liu M."/>
            <person name="Dettman J."/>
            <person name="Nalam V."/>
            <person name="Broders K.D."/>
        </authorList>
    </citation>
    <scope>NUCLEOTIDE SEQUENCE</scope>
    <source>
        <strain evidence="6">CCC 489</strain>
    </source>
</reference>
<feature type="region of interest" description="Disordered" evidence="5">
    <location>
        <begin position="115"/>
        <end position="151"/>
    </location>
</feature>
<comment type="caution">
    <text evidence="6">The sequence shown here is derived from an EMBL/GenBank/DDBJ whole genome shotgun (WGS) entry which is preliminary data.</text>
</comment>
<feature type="region of interest" description="Disordered" evidence="5">
    <location>
        <begin position="190"/>
        <end position="210"/>
    </location>
</feature>
<evidence type="ECO:0000256" key="3">
    <source>
        <dbReference type="ARBA" id="ARBA00023186"/>
    </source>
</evidence>
<dbReference type="PANTHER" id="PTHR12469:SF2">
    <property type="entry name" value="SUCCINATE DEHYDROGENASE ASSEMBLY FACTOR 2, MITOCHONDRIAL"/>
    <property type="match status" value="1"/>
</dbReference>
<dbReference type="AlphaFoldDB" id="A0A8K0NFJ3"/>
<evidence type="ECO:0000256" key="2">
    <source>
        <dbReference type="ARBA" id="ARBA00023128"/>
    </source>
</evidence>
<evidence type="ECO:0000256" key="4">
    <source>
        <dbReference type="HAMAP-Rule" id="MF_03057"/>
    </source>
</evidence>
<evidence type="ECO:0000256" key="5">
    <source>
        <dbReference type="SAM" id="MobiDB-lite"/>
    </source>
</evidence>
<accession>A0A8K0NFJ3</accession>
<dbReference type="PANTHER" id="PTHR12469">
    <property type="entry name" value="PROTEIN EMI5 HOMOLOG, MITOCHONDRIAL"/>
    <property type="match status" value="1"/>
</dbReference>
<dbReference type="InterPro" id="IPR028882">
    <property type="entry name" value="SDHAF2"/>
</dbReference>
<dbReference type="Gene3D" id="1.10.150.250">
    <property type="entry name" value="Flavinator of succinate dehydrogenase"/>
    <property type="match status" value="1"/>
</dbReference>
<comment type="subunit">
    <text evidence="4">Interacts with the flavoprotein subunit within the SDH catalytic dimer.</text>
</comment>
<dbReference type="SUPFAM" id="SSF109910">
    <property type="entry name" value="YgfY-like"/>
    <property type="match status" value="1"/>
</dbReference>
<evidence type="ECO:0000313" key="6">
    <source>
        <dbReference type="EMBL" id="KAG5922422.1"/>
    </source>
</evidence>
<dbReference type="HAMAP" id="MF_03057">
    <property type="entry name" value="SDHAF2"/>
    <property type="match status" value="1"/>
</dbReference>
<dbReference type="GO" id="GO:0006121">
    <property type="term" value="P:mitochondrial electron transport, succinate to ubiquinone"/>
    <property type="evidence" value="ECO:0007669"/>
    <property type="project" value="UniProtKB-UniRule"/>
</dbReference>
<evidence type="ECO:0000256" key="1">
    <source>
        <dbReference type="ARBA" id="ARBA00004305"/>
    </source>
</evidence>
<dbReference type="GO" id="GO:0034553">
    <property type="term" value="P:mitochondrial respiratory chain complex II assembly"/>
    <property type="evidence" value="ECO:0007669"/>
    <property type="project" value="TreeGrafter"/>
</dbReference>
<dbReference type="EMBL" id="SRPY01000519">
    <property type="protein sequence ID" value="KAG5922422.1"/>
    <property type="molecule type" value="Genomic_DNA"/>
</dbReference>
<sequence>MSFSMRPAAAARRLLAARPYSSSPPAELAVGQLEGIKFRVAPLRRTGEDDDTKRARLLYQSRKRGTLESDLLLSTFAKAHLPGMSSDQLTQYDLLLDENDWDIYYWATQRAASSDRAGRVAPAEQEGAAGADGVSPAAASDAFVRPDPPSGEWAQTVGNFRAAYRPVPARWQGSPVLEMLRGHVRSRSVEGRGDGMAFMPPLGDGEAGRR</sequence>
<comment type="function">
    <text evidence="4">Plays an essential role in the assembly of succinate dehydrogenase (SDH), an enzyme complex (also referred to as respiratory complex II) that is a component of both the tricarboxylic acid (TCA) cycle and the mitochondrial electron transport chain, and which couples the oxidation of succinate to fumarate with the reduction of ubiquinone (coenzyme Q) to ubiquinol. Required for flavinylation (covalent attachment of FAD) of the flavoprotein subunit of the SDH catalytic dimer.</text>
</comment>
<comment type="similarity">
    <text evidence="4">Belongs to the SDHAF2 family.</text>
</comment>
<evidence type="ECO:0000313" key="7">
    <source>
        <dbReference type="Proteomes" id="UP000811619"/>
    </source>
</evidence>
<comment type="subcellular location">
    <subcellularLocation>
        <location evidence="1 4">Mitochondrion matrix</location>
    </subcellularLocation>
</comment>
<protein>
    <recommendedName>
        <fullName evidence="4">Succinate dehydrogenase assembly factor 2, mitochondrial</fullName>
        <shortName evidence="4">SDH assembly factor 2</shortName>
        <shortName evidence="4">SDHAF2</shortName>
    </recommendedName>
</protein>
<dbReference type="InterPro" id="IPR005631">
    <property type="entry name" value="SDH"/>
</dbReference>
<dbReference type="Proteomes" id="UP000811619">
    <property type="component" value="Unassembled WGS sequence"/>
</dbReference>